<dbReference type="OrthoDB" id="9804799at2"/>
<dbReference type="AlphaFoldDB" id="A0A1G7M9G3"/>
<feature type="domain" description="Peptidase M56" evidence="2">
    <location>
        <begin position="2"/>
        <end position="287"/>
    </location>
</feature>
<keyword evidence="1" id="KW-1133">Transmembrane helix</keyword>
<feature type="transmembrane region" description="Helical" evidence="1">
    <location>
        <begin position="6"/>
        <end position="25"/>
    </location>
</feature>
<dbReference type="PANTHER" id="PTHR34978">
    <property type="entry name" value="POSSIBLE SENSOR-TRANSDUCER PROTEIN BLAR"/>
    <property type="match status" value="1"/>
</dbReference>
<name>A0A1G7M9G3_9BACL</name>
<feature type="transmembrane region" description="Helical" evidence="1">
    <location>
        <begin position="32"/>
        <end position="50"/>
    </location>
</feature>
<dbReference type="EMBL" id="FNBG01000013">
    <property type="protein sequence ID" value="SDF57869.1"/>
    <property type="molecule type" value="Genomic_DNA"/>
</dbReference>
<accession>A0A1G7M9G3</accession>
<evidence type="ECO:0000259" key="2">
    <source>
        <dbReference type="Pfam" id="PF05569"/>
    </source>
</evidence>
<sequence length="725" mass="83347">MNLWQMSFSASIMIVAVIMIRALAINKLPKKTFLILWGIVLCRLFIPFSFPSQFSVYSLFNTVYAKNEEVKTSLTNIIPTSTIVPALEFPAATTASAPSFSPLEIGWFVGFTLCSLYFTIAYFRCRREFKTSIPVEHNFTNSFLFKHKIVRPIQIRQLSTISAPLTYGIFRPVILMPKTTDWDDEQQLQFVFAHEYIHIRRFDAITKLLLTAALCIHWYNPLVWLMYILFNRDIELSCDETVVRTFGEQMKSSYAHTLISMEEKKSRFTPLCNSFSKNAIEERITAIMKIKKTSIAAIIMAAILTTGVAITLATTAAEKSTSLTALPATSFTNEDYDKLLALRMDGYEKLSVAEFRNRAWKIIDNPDTLALLERMLQDTELQKIRYTNEMASFLFNTLNPIIAENWEQQHFPYYAQSKNATLEYEITRRIVDKDQLTVGEHEQAIKGMVNGLQRFIDGESDAALQDKATMQIRIQQEITRLSKQFNSSSLLLKVDYNYREPDPSAKINLPEIKPANSMASKDDYNLLLSLQTDNWANMSVEAFAKQMWLAYNNDEERYSLAFERVGEDLLSESYPPLSNEELAFITITLAASNSENRAEHQKQFTGEISNPYLRCYAHKIKERDIGGNSLIEFAATADYELTYSIKKPDQLTLKERDRNLSGVINGIQTFFDRTMDDDLVNGRPELEAEIDRLTKQYSNSLIQIRVENLNYLVQDERNLEIFQKQ</sequence>
<gene>
    <name evidence="3" type="ORF">SAMN04488542_11315</name>
</gene>
<feature type="transmembrane region" description="Helical" evidence="1">
    <location>
        <begin position="105"/>
        <end position="123"/>
    </location>
</feature>
<dbReference type="Pfam" id="PF05569">
    <property type="entry name" value="Peptidase_M56"/>
    <property type="match status" value="1"/>
</dbReference>
<dbReference type="InterPro" id="IPR008756">
    <property type="entry name" value="Peptidase_M56"/>
</dbReference>
<evidence type="ECO:0000313" key="3">
    <source>
        <dbReference type="EMBL" id="SDF57869.1"/>
    </source>
</evidence>
<reference evidence="3 4" key="1">
    <citation type="submission" date="2016-10" db="EMBL/GenBank/DDBJ databases">
        <authorList>
            <person name="de Groot N.N."/>
        </authorList>
    </citation>
    <scope>NUCLEOTIDE SEQUENCE [LARGE SCALE GENOMIC DNA]</scope>
    <source>
        <strain evidence="3 4">DSM 28129</strain>
    </source>
</reference>
<dbReference type="STRING" id="670482.SAMN04488542_11315"/>
<protein>
    <submittedName>
        <fullName evidence="3">Signal transducer regulating beta-lactamase production, contains metallopeptidase domain</fullName>
    </submittedName>
</protein>
<evidence type="ECO:0000256" key="1">
    <source>
        <dbReference type="SAM" id="Phobius"/>
    </source>
</evidence>
<dbReference type="PANTHER" id="PTHR34978:SF3">
    <property type="entry name" value="SLR0241 PROTEIN"/>
    <property type="match status" value="1"/>
</dbReference>
<dbReference type="InterPro" id="IPR052173">
    <property type="entry name" value="Beta-lactam_resp_regulator"/>
</dbReference>
<keyword evidence="1" id="KW-0472">Membrane</keyword>
<dbReference type="CDD" id="cd07341">
    <property type="entry name" value="M56_BlaR1_MecR1_like"/>
    <property type="match status" value="1"/>
</dbReference>
<keyword evidence="1" id="KW-0812">Transmembrane</keyword>
<dbReference type="Proteomes" id="UP000198972">
    <property type="component" value="Unassembled WGS sequence"/>
</dbReference>
<keyword evidence="4" id="KW-1185">Reference proteome</keyword>
<dbReference type="RefSeq" id="WP_091230518.1">
    <property type="nucleotide sequence ID" value="NZ_FNBG01000013.1"/>
</dbReference>
<proteinExistence type="predicted"/>
<organism evidence="3 4">
    <name type="scientific">Fontibacillus panacisegetis</name>
    <dbReference type="NCBI Taxonomy" id="670482"/>
    <lineage>
        <taxon>Bacteria</taxon>
        <taxon>Bacillati</taxon>
        <taxon>Bacillota</taxon>
        <taxon>Bacilli</taxon>
        <taxon>Bacillales</taxon>
        <taxon>Paenibacillaceae</taxon>
        <taxon>Fontibacillus</taxon>
    </lineage>
</organism>
<evidence type="ECO:0000313" key="4">
    <source>
        <dbReference type="Proteomes" id="UP000198972"/>
    </source>
</evidence>